<evidence type="ECO:0000256" key="1">
    <source>
        <dbReference type="ARBA" id="ARBA00004141"/>
    </source>
</evidence>
<keyword evidence="5" id="KW-0040">ANK repeat</keyword>
<sequence length="105" mass="11830">MMMVVPQTELEGNQEDKTRRNEKIVEKAAQIHVVVASLSITVTFTTGFTFPGGFESDTESPNKGMAILLKRTSFCAFVIQMPSPFCAPQVLYSPTLLWQQMQYHQ</sequence>
<evidence type="ECO:0000259" key="7">
    <source>
        <dbReference type="Pfam" id="PF13962"/>
    </source>
</evidence>
<dbReference type="AlphaFoldDB" id="A0AAF0ZGG6"/>
<organism evidence="8 9">
    <name type="scientific">Solanum verrucosum</name>
    <dbReference type="NCBI Taxonomy" id="315347"/>
    <lineage>
        <taxon>Eukaryota</taxon>
        <taxon>Viridiplantae</taxon>
        <taxon>Streptophyta</taxon>
        <taxon>Embryophyta</taxon>
        <taxon>Tracheophyta</taxon>
        <taxon>Spermatophyta</taxon>
        <taxon>Magnoliopsida</taxon>
        <taxon>eudicotyledons</taxon>
        <taxon>Gunneridae</taxon>
        <taxon>Pentapetalae</taxon>
        <taxon>asterids</taxon>
        <taxon>lamiids</taxon>
        <taxon>Solanales</taxon>
        <taxon>Solanaceae</taxon>
        <taxon>Solanoideae</taxon>
        <taxon>Solaneae</taxon>
        <taxon>Solanum</taxon>
    </lineage>
</organism>
<dbReference type="EMBL" id="CP133618">
    <property type="protein sequence ID" value="WMV38255.1"/>
    <property type="molecule type" value="Genomic_DNA"/>
</dbReference>
<name>A0AAF0ZGG6_SOLVR</name>
<keyword evidence="2" id="KW-0812">Transmembrane</keyword>
<accession>A0AAF0ZGG6</accession>
<proteinExistence type="predicted"/>
<dbReference type="Proteomes" id="UP001234989">
    <property type="component" value="Chromosome 7"/>
</dbReference>
<gene>
    <name evidence="8" type="ORF">MTR67_031640</name>
</gene>
<evidence type="ECO:0000313" key="9">
    <source>
        <dbReference type="Proteomes" id="UP001234989"/>
    </source>
</evidence>
<keyword evidence="9" id="KW-1185">Reference proteome</keyword>
<keyword evidence="6" id="KW-0472">Membrane</keyword>
<dbReference type="Pfam" id="PF13962">
    <property type="entry name" value="PGG"/>
    <property type="match status" value="1"/>
</dbReference>
<feature type="domain" description="PGG" evidence="7">
    <location>
        <begin position="24"/>
        <end position="81"/>
    </location>
</feature>
<evidence type="ECO:0000256" key="5">
    <source>
        <dbReference type="ARBA" id="ARBA00023043"/>
    </source>
</evidence>
<dbReference type="InterPro" id="IPR026961">
    <property type="entry name" value="PGG_dom"/>
</dbReference>
<comment type="subcellular location">
    <subcellularLocation>
        <location evidence="1">Membrane</location>
        <topology evidence="1">Multi-pass membrane protein</topology>
    </subcellularLocation>
</comment>
<evidence type="ECO:0000256" key="4">
    <source>
        <dbReference type="ARBA" id="ARBA00022989"/>
    </source>
</evidence>
<dbReference type="GO" id="GO:0005886">
    <property type="term" value="C:plasma membrane"/>
    <property type="evidence" value="ECO:0007669"/>
    <property type="project" value="TreeGrafter"/>
</dbReference>
<keyword evidence="3" id="KW-0677">Repeat</keyword>
<dbReference type="PANTHER" id="PTHR24186:SF50">
    <property type="entry name" value="ANKYRIN REPEAT-CONTAINING PROTEIN ITN1-LIKE ISOFORM X1"/>
    <property type="match status" value="1"/>
</dbReference>
<evidence type="ECO:0000256" key="2">
    <source>
        <dbReference type="ARBA" id="ARBA00022692"/>
    </source>
</evidence>
<protein>
    <recommendedName>
        <fullName evidence="7">PGG domain-containing protein</fullName>
    </recommendedName>
</protein>
<evidence type="ECO:0000256" key="3">
    <source>
        <dbReference type="ARBA" id="ARBA00022737"/>
    </source>
</evidence>
<evidence type="ECO:0000313" key="8">
    <source>
        <dbReference type="EMBL" id="WMV38255.1"/>
    </source>
</evidence>
<reference evidence="8" key="1">
    <citation type="submission" date="2023-08" db="EMBL/GenBank/DDBJ databases">
        <title>A de novo genome assembly of Solanum verrucosum Schlechtendal, a Mexican diploid species geographically isolated from the other diploid A-genome species in potato relatives.</title>
        <authorList>
            <person name="Hosaka K."/>
        </authorList>
    </citation>
    <scope>NUCLEOTIDE SEQUENCE</scope>
    <source>
        <tissue evidence="8">Young leaves</tissue>
    </source>
</reference>
<evidence type="ECO:0000256" key="6">
    <source>
        <dbReference type="ARBA" id="ARBA00023136"/>
    </source>
</evidence>
<dbReference type="PANTHER" id="PTHR24186">
    <property type="entry name" value="PROTEIN PHOSPHATASE 1 REGULATORY SUBUNIT"/>
    <property type="match status" value="1"/>
</dbReference>
<keyword evidence="4" id="KW-1133">Transmembrane helix</keyword>